<sequence>MPTPPANDLAKIQEEYEQMLGALQSIQLATVDAAGKPTASYSPAVLDENRNVYIYVSEIADHTENLLETGKASFMIIEDESAAHQIFARKRISFSAQASTIERGTPAWEAMLGRFEEKFGRVVKHLKDMEDFHLIRLEPANGRLVLGFGRAYSISADLSEVEHLKGLNGKGHRSAKS</sequence>
<protein>
    <submittedName>
        <fullName evidence="3">Pyridoxamine 5'-phosphate oxidase family protein</fullName>
    </submittedName>
</protein>
<proteinExistence type="predicted"/>
<gene>
    <name evidence="3" type="ORF">H5P30_16480</name>
</gene>
<evidence type="ECO:0000313" key="4">
    <source>
        <dbReference type="Proteomes" id="UP000525652"/>
    </source>
</evidence>
<dbReference type="Gene3D" id="2.30.110.10">
    <property type="entry name" value="Electron Transport, Fmn-binding Protein, Chain A"/>
    <property type="match status" value="1"/>
</dbReference>
<accession>A0A7X1E5P7</accession>
<dbReference type="Pfam" id="PF01243">
    <property type="entry name" value="PNPOx_N"/>
    <property type="match status" value="1"/>
</dbReference>
<dbReference type="InterPro" id="IPR052019">
    <property type="entry name" value="F420H2_bilvrd_red/Heme_oxyg"/>
</dbReference>
<evidence type="ECO:0000256" key="1">
    <source>
        <dbReference type="ARBA" id="ARBA00023002"/>
    </source>
</evidence>
<keyword evidence="1" id="KW-0560">Oxidoreductase</keyword>
<dbReference type="SUPFAM" id="SSF50475">
    <property type="entry name" value="FMN-binding split barrel"/>
    <property type="match status" value="1"/>
</dbReference>
<dbReference type="GO" id="GO:0005829">
    <property type="term" value="C:cytosol"/>
    <property type="evidence" value="ECO:0007669"/>
    <property type="project" value="TreeGrafter"/>
</dbReference>
<dbReference type="GO" id="GO:0016627">
    <property type="term" value="F:oxidoreductase activity, acting on the CH-CH group of donors"/>
    <property type="evidence" value="ECO:0007669"/>
    <property type="project" value="TreeGrafter"/>
</dbReference>
<dbReference type="PIRSF" id="PIRSF004633">
    <property type="entry name" value="UCP_PLP_oxd"/>
    <property type="match status" value="1"/>
</dbReference>
<dbReference type="InterPro" id="IPR014419">
    <property type="entry name" value="HutZ"/>
</dbReference>
<evidence type="ECO:0000259" key="2">
    <source>
        <dbReference type="Pfam" id="PF01243"/>
    </source>
</evidence>
<evidence type="ECO:0000313" key="3">
    <source>
        <dbReference type="EMBL" id="MBC2603381.1"/>
    </source>
</evidence>
<dbReference type="Proteomes" id="UP000525652">
    <property type="component" value="Unassembled WGS sequence"/>
</dbReference>
<feature type="domain" description="Pyridoxamine 5'-phosphate oxidase N-terminal" evidence="2">
    <location>
        <begin position="12"/>
        <end position="145"/>
    </location>
</feature>
<dbReference type="PANTHER" id="PTHR35176">
    <property type="entry name" value="HEME OXYGENASE HI_0854-RELATED"/>
    <property type="match status" value="1"/>
</dbReference>
<name>A0A7X1E5P7_9BACT</name>
<reference evidence="3 4" key="1">
    <citation type="submission" date="2020-07" db="EMBL/GenBank/DDBJ databases">
        <authorList>
            <person name="Feng X."/>
        </authorList>
    </citation>
    <scope>NUCLEOTIDE SEQUENCE [LARGE SCALE GENOMIC DNA]</scope>
    <source>
        <strain evidence="3 4">JCM14086</strain>
    </source>
</reference>
<dbReference type="EMBL" id="JACHVA010000126">
    <property type="protein sequence ID" value="MBC2603381.1"/>
    <property type="molecule type" value="Genomic_DNA"/>
</dbReference>
<organism evidence="3 4">
    <name type="scientific">Puniceicoccus vermicola</name>
    <dbReference type="NCBI Taxonomy" id="388746"/>
    <lineage>
        <taxon>Bacteria</taxon>
        <taxon>Pseudomonadati</taxon>
        <taxon>Verrucomicrobiota</taxon>
        <taxon>Opitutia</taxon>
        <taxon>Puniceicoccales</taxon>
        <taxon>Puniceicoccaceae</taxon>
        <taxon>Puniceicoccus</taxon>
    </lineage>
</organism>
<dbReference type="AlphaFoldDB" id="A0A7X1E5P7"/>
<dbReference type="InterPro" id="IPR011576">
    <property type="entry name" value="Pyridox_Oxase_N"/>
</dbReference>
<keyword evidence="4" id="KW-1185">Reference proteome</keyword>
<dbReference type="GO" id="GO:0070967">
    <property type="term" value="F:coenzyme F420 binding"/>
    <property type="evidence" value="ECO:0007669"/>
    <property type="project" value="TreeGrafter"/>
</dbReference>
<comment type="caution">
    <text evidence="3">The sequence shown here is derived from an EMBL/GenBank/DDBJ whole genome shotgun (WGS) entry which is preliminary data.</text>
</comment>
<dbReference type="InterPro" id="IPR012349">
    <property type="entry name" value="Split_barrel_FMN-bd"/>
</dbReference>
<dbReference type="PANTHER" id="PTHR35176:SF6">
    <property type="entry name" value="HEME OXYGENASE HI_0854-RELATED"/>
    <property type="match status" value="1"/>
</dbReference>